<proteinExistence type="predicted"/>
<keyword evidence="2" id="KW-1185">Reference proteome</keyword>
<evidence type="ECO:0000313" key="1">
    <source>
        <dbReference type="EMBL" id="KAH7906603.1"/>
    </source>
</evidence>
<dbReference type="EMBL" id="MU267997">
    <property type="protein sequence ID" value="KAH7906603.1"/>
    <property type="molecule type" value="Genomic_DNA"/>
</dbReference>
<gene>
    <name evidence="1" type="ORF">BJ138DRAFT_612128</name>
</gene>
<accession>A0ACB8A0T1</accession>
<comment type="caution">
    <text evidence="1">The sequence shown here is derived from an EMBL/GenBank/DDBJ whole genome shotgun (WGS) entry which is preliminary data.</text>
</comment>
<protein>
    <submittedName>
        <fullName evidence="1">Uncharacterized protein</fullName>
    </submittedName>
</protein>
<dbReference type="Proteomes" id="UP000790377">
    <property type="component" value="Unassembled WGS sequence"/>
</dbReference>
<evidence type="ECO:0000313" key="2">
    <source>
        <dbReference type="Proteomes" id="UP000790377"/>
    </source>
</evidence>
<sequence>MPEENRLDETWSELQRDLLHYIRKIATKDIASQLVVHLEQDRQWLNSATDYILEHFLVSPAATTFTTIFFTLSILPVLSFIGISIFIVSLFTFTALALAFVASTVVEIMLVGILILIFAVIFCLSACITAFGYDGRPISSNWVRQVRNQAQGFLDNPAYIRGGVPRTKTHS</sequence>
<name>A0ACB8A0T1_9AGAM</name>
<reference evidence="1" key="1">
    <citation type="journal article" date="2021" name="New Phytol.">
        <title>Evolutionary innovations through gain and loss of genes in the ectomycorrhizal Boletales.</title>
        <authorList>
            <person name="Wu G."/>
            <person name="Miyauchi S."/>
            <person name="Morin E."/>
            <person name="Kuo A."/>
            <person name="Drula E."/>
            <person name="Varga T."/>
            <person name="Kohler A."/>
            <person name="Feng B."/>
            <person name="Cao Y."/>
            <person name="Lipzen A."/>
            <person name="Daum C."/>
            <person name="Hundley H."/>
            <person name="Pangilinan J."/>
            <person name="Johnson J."/>
            <person name="Barry K."/>
            <person name="LaButti K."/>
            <person name="Ng V."/>
            <person name="Ahrendt S."/>
            <person name="Min B."/>
            <person name="Choi I.G."/>
            <person name="Park H."/>
            <person name="Plett J.M."/>
            <person name="Magnuson J."/>
            <person name="Spatafora J.W."/>
            <person name="Nagy L.G."/>
            <person name="Henrissat B."/>
            <person name="Grigoriev I.V."/>
            <person name="Yang Z.L."/>
            <person name="Xu J."/>
            <person name="Martin F.M."/>
        </authorList>
    </citation>
    <scope>NUCLEOTIDE SEQUENCE</scope>
    <source>
        <strain evidence="1">ATCC 28755</strain>
    </source>
</reference>
<organism evidence="1 2">
    <name type="scientific">Hygrophoropsis aurantiaca</name>
    <dbReference type="NCBI Taxonomy" id="72124"/>
    <lineage>
        <taxon>Eukaryota</taxon>
        <taxon>Fungi</taxon>
        <taxon>Dikarya</taxon>
        <taxon>Basidiomycota</taxon>
        <taxon>Agaricomycotina</taxon>
        <taxon>Agaricomycetes</taxon>
        <taxon>Agaricomycetidae</taxon>
        <taxon>Boletales</taxon>
        <taxon>Coniophorineae</taxon>
        <taxon>Hygrophoropsidaceae</taxon>
        <taxon>Hygrophoropsis</taxon>
    </lineage>
</organism>